<dbReference type="InterPro" id="IPR003439">
    <property type="entry name" value="ABC_transporter-like_ATP-bd"/>
</dbReference>
<dbReference type="SUPFAM" id="SSF52540">
    <property type="entry name" value="P-loop containing nucleoside triphosphate hydrolases"/>
    <property type="match status" value="1"/>
</dbReference>
<feature type="transmembrane region" description="Helical" evidence="5">
    <location>
        <begin position="404"/>
        <end position="424"/>
    </location>
</feature>
<dbReference type="GO" id="GO:0016887">
    <property type="term" value="F:ATP hydrolysis activity"/>
    <property type="evidence" value="ECO:0007669"/>
    <property type="project" value="InterPro"/>
</dbReference>
<dbReference type="PANTHER" id="PTHR19229:SF250">
    <property type="entry name" value="ABC TRANSPORTER DOMAIN-CONTAINING PROTEIN-RELATED"/>
    <property type="match status" value="1"/>
</dbReference>
<dbReference type="InterPro" id="IPR026082">
    <property type="entry name" value="ABCA"/>
</dbReference>
<evidence type="ECO:0000259" key="7">
    <source>
        <dbReference type="Pfam" id="PF12698"/>
    </source>
</evidence>
<feature type="transmembrane region" description="Helical" evidence="5">
    <location>
        <begin position="623"/>
        <end position="642"/>
    </location>
</feature>
<evidence type="ECO:0000256" key="4">
    <source>
        <dbReference type="ARBA" id="ARBA00023136"/>
    </source>
</evidence>
<evidence type="ECO:0000313" key="8">
    <source>
        <dbReference type="EMBL" id="KAH9366435.1"/>
    </source>
</evidence>
<evidence type="ECO:0000313" key="9">
    <source>
        <dbReference type="Proteomes" id="UP000821853"/>
    </source>
</evidence>
<dbReference type="EMBL" id="JABSTR010000004">
    <property type="protein sequence ID" value="KAH9366435.1"/>
    <property type="molecule type" value="Genomic_DNA"/>
</dbReference>
<dbReference type="Pfam" id="PF12698">
    <property type="entry name" value="ABC2_membrane_3"/>
    <property type="match status" value="1"/>
</dbReference>
<feature type="transmembrane region" description="Helical" evidence="5">
    <location>
        <begin position="300"/>
        <end position="318"/>
    </location>
</feature>
<organism evidence="8 9">
    <name type="scientific">Haemaphysalis longicornis</name>
    <name type="common">Bush tick</name>
    <dbReference type="NCBI Taxonomy" id="44386"/>
    <lineage>
        <taxon>Eukaryota</taxon>
        <taxon>Metazoa</taxon>
        <taxon>Ecdysozoa</taxon>
        <taxon>Arthropoda</taxon>
        <taxon>Chelicerata</taxon>
        <taxon>Arachnida</taxon>
        <taxon>Acari</taxon>
        <taxon>Parasitiformes</taxon>
        <taxon>Ixodida</taxon>
        <taxon>Ixodoidea</taxon>
        <taxon>Ixodidae</taxon>
        <taxon>Haemaphysalinae</taxon>
        <taxon>Haemaphysalis</taxon>
    </lineage>
</organism>
<feature type="transmembrane region" description="Helical" evidence="5">
    <location>
        <begin position="191"/>
        <end position="217"/>
    </location>
</feature>
<dbReference type="VEuPathDB" id="VectorBase:HLOH_046221"/>
<evidence type="ECO:0000256" key="1">
    <source>
        <dbReference type="ARBA" id="ARBA00004141"/>
    </source>
</evidence>
<feature type="domain" description="ABC transporter" evidence="6">
    <location>
        <begin position="506"/>
        <end position="617"/>
    </location>
</feature>
<dbReference type="Pfam" id="PF00005">
    <property type="entry name" value="ABC_tran"/>
    <property type="match status" value="1"/>
</dbReference>
<keyword evidence="9" id="KW-1185">Reference proteome</keyword>
<dbReference type="GO" id="GO:0005319">
    <property type="term" value="F:lipid transporter activity"/>
    <property type="evidence" value="ECO:0007669"/>
    <property type="project" value="TreeGrafter"/>
</dbReference>
<name>A0A9J6FUI5_HAELO</name>
<keyword evidence="3 5" id="KW-1133">Transmembrane helix</keyword>
<dbReference type="AlphaFoldDB" id="A0A9J6FUI5"/>
<dbReference type="GO" id="GO:0140359">
    <property type="term" value="F:ABC-type transporter activity"/>
    <property type="evidence" value="ECO:0007669"/>
    <property type="project" value="InterPro"/>
</dbReference>
<dbReference type="InterPro" id="IPR027417">
    <property type="entry name" value="P-loop_NTPase"/>
</dbReference>
<proteinExistence type="predicted"/>
<dbReference type="GO" id="GO:0005524">
    <property type="term" value="F:ATP binding"/>
    <property type="evidence" value="ECO:0007669"/>
    <property type="project" value="InterPro"/>
</dbReference>
<sequence>MKFAEEVLAPLMAEHNVMVFSPTGNSLESDLSRMASYHLHSYIIEQQFGISLLRLNNGRLPVYLWYNGQCPHSASVVTSLFHTALLRNLTRKKEPFVTLVNSPLVVANGTGHVTPFERVNGRLSLPAGPHSQGYESELFATRAATTRVLYSLFLSLAMSSHMAGHVVLPMVERESGLKNLQLMSGMSGCLYWMGHFLFDFFTAVWTSVLLALLIYLNHADMDLVLPRSVPCNDVLRDAVSILILFLANAFASLPLAYLVSAMFRSTSRAFSFFAIALFFAGITGSLSAEILQLLAKSNGTTVASVAIFAWGLFCRWFPTYSLVRAVVQQLILYRHNAICQNKDELLAKACQHSYFVDHERISQCCREILFKHADNAARYAHAALSDNDTARTVYPLEPFKDSGFYDLASLLAVGTFFLVVLALLDSQLAYRLRWCVVRRLLGNKRAHGSTQPTRGPRVVDTPMDPDLEREVNLVENVCSNGNFKDVAMAIDNIRMSIGFNQPVSVLDGVSLTLRRGECLGIAGVNNSGKTTLLEILAGSVVPTGGDAYTQTEALGADVRSWQRGIGYAPEGLSAESMPPLTVAELLDLVAAVRGVEPKQVAVKAVLDLVGLLDKDQMINKCRLGATAAALYPLCLLALLLHFE</sequence>
<keyword evidence="4 5" id="KW-0472">Membrane</keyword>
<dbReference type="OrthoDB" id="10255969at2759"/>
<evidence type="ECO:0000256" key="2">
    <source>
        <dbReference type="ARBA" id="ARBA00022692"/>
    </source>
</evidence>
<evidence type="ECO:0000259" key="6">
    <source>
        <dbReference type="Pfam" id="PF00005"/>
    </source>
</evidence>
<keyword evidence="2 5" id="KW-0812">Transmembrane</keyword>
<reference evidence="8 9" key="1">
    <citation type="journal article" date="2020" name="Cell">
        <title>Large-Scale Comparative Analyses of Tick Genomes Elucidate Their Genetic Diversity and Vector Capacities.</title>
        <authorList>
            <consortium name="Tick Genome and Microbiome Consortium (TIGMIC)"/>
            <person name="Jia N."/>
            <person name="Wang J."/>
            <person name="Shi W."/>
            <person name="Du L."/>
            <person name="Sun Y."/>
            <person name="Zhan W."/>
            <person name="Jiang J.F."/>
            <person name="Wang Q."/>
            <person name="Zhang B."/>
            <person name="Ji P."/>
            <person name="Bell-Sakyi L."/>
            <person name="Cui X.M."/>
            <person name="Yuan T.T."/>
            <person name="Jiang B.G."/>
            <person name="Yang W.F."/>
            <person name="Lam T.T."/>
            <person name="Chang Q.C."/>
            <person name="Ding S.J."/>
            <person name="Wang X.J."/>
            <person name="Zhu J.G."/>
            <person name="Ruan X.D."/>
            <person name="Zhao L."/>
            <person name="Wei J.T."/>
            <person name="Ye R.Z."/>
            <person name="Que T.C."/>
            <person name="Du C.H."/>
            <person name="Zhou Y.H."/>
            <person name="Cheng J.X."/>
            <person name="Dai P.F."/>
            <person name="Guo W.B."/>
            <person name="Han X.H."/>
            <person name="Huang E.J."/>
            <person name="Li L.F."/>
            <person name="Wei W."/>
            <person name="Gao Y.C."/>
            <person name="Liu J.Z."/>
            <person name="Shao H.Z."/>
            <person name="Wang X."/>
            <person name="Wang C.C."/>
            <person name="Yang T.C."/>
            <person name="Huo Q.B."/>
            <person name="Li W."/>
            <person name="Chen H.Y."/>
            <person name="Chen S.E."/>
            <person name="Zhou L.G."/>
            <person name="Ni X.B."/>
            <person name="Tian J.H."/>
            <person name="Sheng Y."/>
            <person name="Liu T."/>
            <person name="Pan Y.S."/>
            <person name="Xia L.Y."/>
            <person name="Li J."/>
            <person name="Zhao F."/>
            <person name="Cao W.C."/>
        </authorList>
    </citation>
    <scope>NUCLEOTIDE SEQUENCE [LARGE SCALE GENOMIC DNA]</scope>
    <source>
        <strain evidence="8">HaeL-2018</strain>
    </source>
</reference>
<dbReference type="Gene3D" id="3.40.50.300">
    <property type="entry name" value="P-loop containing nucleotide triphosphate hydrolases"/>
    <property type="match status" value="1"/>
</dbReference>
<evidence type="ECO:0000256" key="3">
    <source>
        <dbReference type="ARBA" id="ARBA00022989"/>
    </source>
</evidence>
<comment type="subcellular location">
    <subcellularLocation>
        <location evidence="1">Membrane</location>
        <topology evidence="1">Multi-pass membrane protein</topology>
    </subcellularLocation>
</comment>
<evidence type="ECO:0000256" key="5">
    <source>
        <dbReference type="SAM" id="Phobius"/>
    </source>
</evidence>
<gene>
    <name evidence="8" type="ORF">HPB48_016571</name>
</gene>
<dbReference type="InterPro" id="IPR013525">
    <property type="entry name" value="ABC2_TM"/>
</dbReference>
<evidence type="ECO:0008006" key="10">
    <source>
        <dbReference type="Google" id="ProtNLM"/>
    </source>
</evidence>
<accession>A0A9J6FUI5</accession>
<feature type="transmembrane region" description="Helical" evidence="5">
    <location>
        <begin position="238"/>
        <end position="263"/>
    </location>
</feature>
<dbReference type="Proteomes" id="UP000821853">
    <property type="component" value="Chromosome 2"/>
</dbReference>
<feature type="transmembrane region" description="Helical" evidence="5">
    <location>
        <begin position="269"/>
        <end position="288"/>
    </location>
</feature>
<protein>
    <recommendedName>
        <fullName evidence="10">ABC transporter domain-containing protein</fullName>
    </recommendedName>
</protein>
<dbReference type="PANTHER" id="PTHR19229">
    <property type="entry name" value="ATP-BINDING CASSETTE TRANSPORTER SUBFAMILY A ABCA"/>
    <property type="match status" value="1"/>
</dbReference>
<comment type="caution">
    <text evidence="8">The sequence shown here is derived from an EMBL/GenBank/DDBJ whole genome shotgun (WGS) entry which is preliminary data.</text>
</comment>
<feature type="transmembrane region" description="Helical" evidence="5">
    <location>
        <begin position="148"/>
        <end position="171"/>
    </location>
</feature>
<feature type="domain" description="ABC-2 type transporter transmembrane" evidence="7">
    <location>
        <begin position="43"/>
        <end position="330"/>
    </location>
</feature>
<dbReference type="GO" id="GO:0016020">
    <property type="term" value="C:membrane"/>
    <property type="evidence" value="ECO:0007669"/>
    <property type="project" value="UniProtKB-SubCell"/>
</dbReference>